<comment type="caution">
    <text evidence="4">The sequence shown here is derived from an EMBL/GenBank/DDBJ whole genome shotgun (WGS) entry which is preliminary data.</text>
</comment>
<gene>
    <name evidence="4" type="ORF">LCB40_05120</name>
</gene>
<dbReference type="AlphaFoldDB" id="A0A916QID8"/>
<evidence type="ECO:0000256" key="1">
    <source>
        <dbReference type="ARBA" id="ARBA00022741"/>
    </source>
</evidence>
<dbReference type="Proteomes" id="UP000677218">
    <property type="component" value="Unassembled WGS sequence"/>
</dbReference>
<dbReference type="InterPro" id="IPR027417">
    <property type="entry name" value="P-loop_NTPase"/>
</dbReference>
<dbReference type="SUPFAM" id="SSF52540">
    <property type="entry name" value="P-loop containing nucleoside triphosphate hydrolases"/>
    <property type="match status" value="1"/>
</dbReference>
<proteinExistence type="predicted"/>
<dbReference type="GO" id="GO:0005524">
    <property type="term" value="F:ATP binding"/>
    <property type="evidence" value="ECO:0007669"/>
    <property type="project" value="UniProtKB-KW"/>
</dbReference>
<dbReference type="InterPro" id="IPR003439">
    <property type="entry name" value="ABC_transporter-like_ATP-bd"/>
</dbReference>
<evidence type="ECO:0000259" key="3">
    <source>
        <dbReference type="PROSITE" id="PS50893"/>
    </source>
</evidence>
<dbReference type="InterPro" id="IPR003593">
    <property type="entry name" value="AAA+_ATPase"/>
</dbReference>
<evidence type="ECO:0000313" key="4">
    <source>
        <dbReference type="EMBL" id="GFZ26632.1"/>
    </source>
</evidence>
<dbReference type="PANTHER" id="PTHR43158">
    <property type="entry name" value="SKFA PEPTIDE EXPORT ATP-BINDING PROTEIN SKFE"/>
    <property type="match status" value="1"/>
</dbReference>
<evidence type="ECO:0000256" key="2">
    <source>
        <dbReference type="ARBA" id="ARBA00022840"/>
    </source>
</evidence>
<dbReference type="EMBL" id="BMAY01000003">
    <property type="protein sequence ID" value="GFZ26632.1"/>
    <property type="molecule type" value="Genomic_DNA"/>
</dbReference>
<keyword evidence="2 4" id="KW-0067">ATP-binding</keyword>
<name>A0A916QID8_9LACO</name>
<protein>
    <submittedName>
        <fullName evidence="4">ABC transporter ATP-binding protein</fullName>
    </submittedName>
</protein>
<reference evidence="4" key="1">
    <citation type="submission" date="2020-08" db="EMBL/GenBank/DDBJ databases">
        <title>Taxonomic study for Lactobacillus species isolated from hardwood bark.</title>
        <authorList>
            <person name="Tohno M."/>
            <person name="Tanizawa Y."/>
        </authorList>
    </citation>
    <scope>NUCLEOTIDE SEQUENCE</scope>
    <source>
        <strain evidence="4">B40</strain>
    </source>
</reference>
<keyword evidence="5" id="KW-1185">Reference proteome</keyword>
<evidence type="ECO:0000313" key="5">
    <source>
        <dbReference type="Proteomes" id="UP000677218"/>
    </source>
</evidence>
<dbReference type="PANTHER" id="PTHR43158:SF7">
    <property type="entry name" value="ABC TRANSPORTER, ATP-BINDING PROTEIN"/>
    <property type="match status" value="1"/>
</dbReference>
<accession>A0A916QID8</accession>
<dbReference type="Gene3D" id="3.40.50.300">
    <property type="entry name" value="P-loop containing nucleotide triphosphate hydrolases"/>
    <property type="match status" value="1"/>
</dbReference>
<dbReference type="PROSITE" id="PS50893">
    <property type="entry name" value="ABC_TRANSPORTER_2"/>
    <property type="match status" value="1"/>
</dbReference>
<keyword evidence="1" id="KW-0547">Nucleotide-binding</keyword>
<dbReference type="GO" id="GO:0016887">
    <property type="term" value="F:ATP hydrolysis activity"/>
    <property type="evidence" value="ECO:0007669"/>
    <property type="project" value="InterPro"/>
</dbReference>
<organism evidence="4 5">
    <name type="scientific">Lactobacillus corticis</name>
    <dbReference type="NCBI Taxonomy" id="2201249"/>
    <lineage>
        <taxon>Bacteria</taxon>
        <taxon>Bacillati</taxon>
        <taxon>Bacillota</taxon>
        <taxon>Bacilli</taxon>
        <taxon>Lactobacillales</taxon>
        <taxon>Lactobacillaceae</taxon>
        <taxon>Lactobacillus</taxon>
    </lineage>
</organism>
<sequence length="203" mass="23230">MLKIENLSLATAETLLQNFTYTFEDGKVYSLRAVNGGGKTTLLRSIASLRKVKSGKISFDGKPLVKCRDQLFFWESSEWFSKEVSARDYFKLIAGQWNSKQNIEQVISDWEMQSYANKPIGTYSLGMKQKTLIGLYEISDAKYLLMDEISNGLDEASRKILFDKIRKFKAQGKTIIITSHYKEDLSQIADVSLKLENKQIIEE</sequence>
<dbReference type="SMART" id="SM00382">
    <property type="entry name" value="AAA"/>
    <property type="match status" value="1"/>
</dbReference>
<dbReference type="Pfam" id="PF00005">
    <property type="entry name" value="ABC_tran"/>
    <property type="match status" value="1"/>
</dbReference>
<dbReference type="RefSeq" id="WP_212780331.1">
    <property type="nucleotide sequence ID" value="NZ_BMAY01000003.1"/>
</dbReference>
<feature type="domain" description="ABC transporter" evidence="3">
    <location>
        <begin position="2"/>
        <end position="203"/>
    </location>
</feature>